<dbReference type="InterPro" id="IPR036661">
    <property type="entry name" value="Luciferase-like_sf"/>
</dbReference>
<feature type="non-terminal residue" evidence="6">
    <location>
        <position position="1"/>
    </location>
</feature>
<dbReference type="Pfam" id="PF00296">
    <property type="entry name" value="Bac_luciferase"/>
    <property type="match status" value="1"/>
</dbReference>
<dbReference type="Gene3D" id="3.20.20.30">
    <property type="entry name" value="Luciferase-like domain"/>
    <property type="match status" value="1"/>
</dbReference>
<evidence type="ECO:0000256" key="2">
    <source>
        <dbReference type="ARBA" id="ARBA00022643"/>
    </source>
</evidence>
<dbReference type="InterPro" id="IPR011251">
    <property type="entry name" value="Luciferase-like_dom"/>
</dbReference>
<sequence length="240" mass="25614">CWTLLCALAEATERVELGTIVLCTAFRNPAVLAKMAATLDEVSGGRLILGLGAGWHAPEFEAFGLPFDHKAGRFEEALTIIAGLLKEGRVDFRGAYYRAPDCELRPRGPRPGTVPLLVAAKGERMLRLTARHADSWNSAWFGRPTDFRPRLADLGAACAAVGRDPRTLETTAGVMVAFPDAGAVELPTDNPDRVLTGTPEEIAAGLHEYEALGVGHAICVVAPTTESGYARFGEVLAYLG</sequence>
<reference evidence="6" key="1">
    <citation type="submission" date="2020-02" db="EMBL/GenBank/DDBJ databases">
        <authorList>
            <person name="Meier V. D."/>
        </authorList>
    </citation>
    <scope>NUCLEOTIDE SEQUENCE</scope>
    <source>
        <strain evidence="6">AVDCRST_MAG88</strain>
    </source>
</reference>
<feature type="domain" description="Luciferase-like" evidence="5">
    <location>
        <begin position="2"/>
        <end position="178"/>
    </location>
</feature>
<dbReference type="EMBL" id="CADCWM010000818">
    <property type="protein sequence ID" value="CAA9581621.1"/>
    <property type="molecule type" value="Genomic_DNA"/>
</dbReference>
<proteinExistence type="predicted"/>
<evidence type="ECO:0000313" key="6">
    <source>
        <dbReference type="EMBL" id="CAA9581621.1"/>
    </source>
</evidence>
<evidence type="ECO:0000256" key="3">
    <source>
        <dbReference type="ARBA" id="ARBA00023002"/>
    </source>
</evidence>
<evidence type="ECO:0000256" key="1">
    <source>
        <dbReference type="ARBA" id="ARBA00022630"/>
    </source>
</evidence>
<dbReference type="GO" id="GO:0046306">
    <property type="term" value="P:alkanesulfonate catabolic process"/>
    <property type="evidence" value="ECO:0007669"/>
    <property type="project" value="TreeGrafter"/>
</dbReference>
<evidence type="ECO:0000259" key="5">
    <source>
        <dbReference type="Pfam" id="PF00296"/>
    </source>
</evidence>
<evidence type="ECO:0000256" key="4">
    <source>
        <dbReference type="ARBA" id="ARBA00023033"/>
    </source>
</evidence>
<name>A0A6J4VLM1_9BACT</name>
<dbReference type="PANTHER" id="PTHR42847:SF4">
    <property type="entry name" value="ALKANESULFONATE MONOOXYGENASE-RELATED"/>
    <property type="match status" value="1"/>
</dbReference>
<keyword evidence="4" id="KW-0503">Monooxygenase</keyword>
<gene>
    <name evidence="6" type="ORF">AVDCRST_MAG88-3407</name>
</gene>
<dbReference type="GO" id="GO:0008726">
    <property type="term" value="F:alkanesulfonate monooxygenase activity"/>
    <property type="evidence" value="ECO:0007669"/>
    <property type="project" value="TreeGrafter"/>
</dbReference>
<protein>
    <recommendedName>
        <fullName evidence="5">Luciferase-like domain-containing protein</fullName>
    </recommendedName>
</protein>
<dbReference type="AlphaFoldDB" id="A0A6J4VLM1"/>
<organism evidence="6">
    <name type="scientific">uncultured Thermomicrobiales bacterium</name>
    <dbReference type="NCBI Taxonomy" id="1645740"/>
    <lineage>
        <taxon>Bacteria</taxon>
        <taxon>Pseudomonadati</taxon>
        <taxon>Thermomicrobiota</taxon>
        <taxon>Thermomicrobia</taxon>
        <taxon>Thermomicrobiales</taxon>
        <taxon>environmental samples</taxon>
    </lineage>
</organism>
<keyword evidence="2" id="KW-0288">FMN</keyword>
<keyword evidence="1" id="KW-0285">Flavoprotein</keyword>
<dbReference type="InterPro" id="IPR050172">
    <property type="entry name" value="SsuD_RutA_monooxygenase"/>
</dbReference>
<accession>A0A6J4VLM1</accession>
<dbReference type="SUPFAM" id="SSF51679">
    <property type="entry name" value="Bacterial luciferase-like"/>
    <property type="match status" value="1"/>
</dbReference>
<dbReference type="PANTHER" id="PTHR42847">
    <property type="entry name" value="ALKANESULFONATE MONOOXYGENASE"/>
    <property type="match status" value="1"/>
</dbReference>
<keyword evidence="3" id="KW-0560">Oxidoreductase</keyword>